<protein>
    <recommendedName>
        <fullName evidence="2">Fungal-type protein kinase domain-containing protein</fullName>
    </recommendedName>
</protein>
<dbReference type="OMA" id="EHIFRYQ"/>
<dbReference type="OrthoDB" id="5592585at2759"/>
<dbReference type="InterPro" id="IPR011009">
    <property type="entry name" value="Kinase-like_dom_sf"/>
</dbReference>
<feature type="region of interest" description="Disordered" evidence="1">
    <location>
        <begin position="613"/>
        <end position="666"/>
    </location>
</feature>
<evidence type="ECO:0000313" key="4">
    <source>
        <dbReference type="Proteomes" id="UP000092993"/>
    </source>
</evidence>
<dbReference type="PANTHER" id="PTHR38248">
    <property type="entry name" value="FUNK1 6"/>
    <property type="match status" value="1"/>
</dbReference>
<keyword evidence="4" id="KW-1185">Reference proteome</keyword>
<dbReference type="Pfam" id="PF17667">
    <property type="entry name" value="Pkinase_fungal"/>
    <property type="match status" value="2"/>
</dbReference>
<dbReference type="Proteomes" id="UP000092993">
    <property type="component" value="Unassembled WGS sequence"/>
</dbReference>
<feature type="domain" description="Fungal-type protein kinase" evidence="2">
    <location>
        <begin position="137"/>
        <end position="306"/>
    </location>
</feature>
<dbReference type="SUPFAM" id="SSF56112">
    <property type="entry name" value="Protein kinase-like (PK-like)"/>
    <property type="match status" value="1"/>
</dbReference>
<reference evidence="3 4" key="1">
    <citation type="submission" date="2016-03" db="EMBL/GenBank/DDBJ databases">
        <title>Whole genome sequencing of Grifola frondosa 9006-11.</title>
        <authorList>
            <person name="Min B."/>
            <person name="Park H."/>
            <person name="Kim J.-G."/>
            <person name="Cho H."/>
            <person name="Oh Y.-L."/>
            <person name="Kong W.-S."/>
            <person name="Choi I.-G."/>
        </authorList>
    </citation>
    <scope>NUCLEOTIDE SEQUENCE [LARGE SCALE GENOMIC DNA]</scope>
    <source>
        <strain evidence="3 4">9006-11</strain>
    </source>
</reference>
<proteinExistence type="predicted"/>
<dbReference type="InterPro" id="IPR040976">
    <property type="entry name" value="Pkinase_fungal"/>
</dbReference>
<name>A0A1C7M9P5_GRIFR</name>
<feature type="domain" description="Fungal-type protein kinase" evidence="2">
    <location>
        <begin position="333"/>
        <end position="522"/>
    </location>
</feature>
<feature type="region of interest" description="Disordered" evidence="1">
    <location>
        <begin position="720"/>
        <end position="748"/>
    </location>
</feature>
<dbReference type="AlphaFoldDB" id="A0A1C7M9P5"/>
<evidence type="ECO:0000313" key="3">
    <source>
        <dbReference type="EMBL" id="OBZ73640.1"/>
    </source>
</evidence>
<dbReference type="Gene3D" id="1.10.510.10">
    <property type="entry name" value="Transferase(Phosphotransferase) domain 1"/>
    <property type="match status" value="1"/>
</dbReference>
<dbReference type="EMBL" id="LUGG01000006">
    <property type="protein sequence ID" value="OBZ73640.1"/>
    <property type="molecule type" value="Genomic_DNA"/>
</dbReference>
<accession>A0A1C7M9P5</accession>
<evidence type="ECO:0000259" key="2">
    <source>
        <dbReference type="Pfam" id="PF17667"/>
    </source>
</evidence>
<evidence type="ECO:0000256" key="1">
    <source>
        <dbReference type="SAM" id="MobiDB-lite"/>
    </source>
</evidence>
<feature type="compositionally biased region" description="Polar residues" evidence="1">
    <location>
        <begin position="619"/>
        <end position="628"/>
    </location>
</feature>
<comment type="caution">
    <text evidence="3">The sequence shown here is derived from an EMBL/GenBank/DDBJ whole genome shotgun (WGS) entry which is preliminary data.</text>
</comment>
<sequence>MHILYADSVASLGTHPACPPGQCRCECAKVGHRPFLDSMPVQSESVLSHQPSYKDMFRKIPEDEDKVSEVDLQLLFCEAVEDRNICPGYVLHPCATEYDSRPTYWNHQRMWLEFRKKGGNQTDPFSHEEGKRVREVVLEQLRAYAEMAMDYQQRTHLYSVLVLHKFARLVRWDRSGTVVTDKFDYKAHPEILGEFFLRFAHLTDEAQGHDPTAQLVSPRTELYRLMDAIAAKELGAPFDYIREEFRRSLDEGRLRYKLSVEDKECGMRYFLVGKPQHIAGHGTRSYVAIDVEKEEFVHLKDHWRPAFDVTDESDEGLQVEDSNPLGTGGPLLEGDILAYLNKMSARNVPTVLCHGDVAGQFTTTQEVWKMIPRMPWNFRTDMNSEVHPPSTLVHYRLVEKEICRPLSEFKTSRNLVKLVYDCLVAHEDAVELASVLHRDVSAENMLMYPVEVEVEEGVMKYVWTGLLNDWKLAKHITKPAEVACRSPRTGTWQFMSKAILDDKFRQPTVQDDLESFFYVLVYYSIRYLKHNDTDVPSFMQYFFDSYSLYNGEYFCGSLKRLLIARTVLTQPNFQEVIFGGDSGAHPLNKLIATMLSWLQGRYRIMKREQQLHDHPPSGTLITASTKNQAPRAVKHNKYTDHMGDSDNEDEVNSDGIEKPPAETSDLESLEELAARSGATNLDGHRAMILLLCDSVTMDEWPKEDKLRDQLYCSQLMYGRSEDRGASSGKRPAQDLADAVPSPKRPKIH</sequence>
<dbReference type="PANTHER" id="PTHR38248:SF2">
    <property type="entry name" value="FUNK1 11"/>
    <property type="match status" value="1"/>
</dbReference>
<organism evidence="3 4">
    <name type="scientific">Grifola frondosa</name>
    <name type="common">Maitake</name>
    <name type="synonym">Polyporus frondosus</name>
    <dbReference type="NCBI Taxonomy" id="5627"/>
    <lineage>
        <taxon>Eukaryota</taxon>
        <taxon>Fungi</taxon>
        <taxon>Dikarya</taxon>
        <taxon>Basidiomycota</taxon>
        <taxon>Agaricomycotina</taxon>
        <taxon>Agaricomycetes</taxon>
        <taxon>Polyporales</taxon>
        <taxon>Grifolaceae</taxon>
        <taxon>Grifola</taxon>
    </lineage>
</organism>
<gene>
    <name evidence="3" type="ORF">A0H81_06297</name>
</gene>